<feature type="transmembrane region" description="Helical" evidence="7">
    <location>
        <begin position="45"/>
        <end position="62"/>
    </location>
</feature>
<dbReference type="PRINTS" id="PR00953">
    <property type="entry name" value="TYPE3IMRPROT"/>
</dbReference>
<evidence type="ECO:0000256" key="3">
    <source>
        <dbReference type="ARBA" id="ARBA00022475"/>
    </source>
</evidence>
<organism evidence="8 9">
    <name type="scientific">Herbaspirillum hiltneri N3</name>
    <dbReference type="NCBI Taxonomy" id="1262470"/>
    <lineage>
        <taxon>Bacteria</taxon>
        <taxon>Pseudomonadati</taxon>
        <taxon>Pseudomonadota</taxon>
        <taxon>Betaproteobacteria</taxon>
        <taxon>Burkholderiales</taxon>
        <taxon>Oxalobacteraceae</taxon>
        <taxon>Herbaspirillum</taxon>
    </lineage>
</organism>
<evidence type="ECO:0000256" key="5">
    <source>
        <dbReference type="ARBA" id="ARBA00022989"/>
    </source>
</evidence>
<protein>
    <submittedName>
        <fullName evidence="8">Type III secretion protein</fullName>
    </submittedName>
</protein>
<reference evidence="9" key="1">
    <citation type="journal article" date="2015" name="Genome Announc.">
        <title>Complete Genome Sequence of Herbaspirillum hiltneri N3 (DSM 17495), Isolated from Surface-Sterilized Wheat Roots.</title>
        <authorList>
            <person name="Guizelini D."/>
            <person name="Saizaki P.M."/>
            <person name="Coimbra N.A."/>
            <person name="Weiss V.A."/>
            <person name="Faoro H."/>
            <person name="Sfeir M.Z."/>
            <person name="Baura V.A."/>
            <person name="Monteiro R.A."/>
            <person name="Chubatsu L.S."/>
            <person name="Souza E.M."/>
            <person name="Cruz L.M."/>
            <person name="Pedrosa F.O."/>
            <person name="Raittz R.T."/>
            <person name="Marchaukoski J.N."/>
            <person name="Steffens M.B."/>
        </authorList>
    </citation>
    <scope>NUCLEOTIDE SEQUENCE [LARGE SCALE GENOMIC DNA]</scope>
    <source>
        <strain evidence="9">N3</strain>
    </source>
</reference>
<evidence type="ECO:0000256" key="7">
    <source>
        <dbReference type="SAM" id="Phobius"/>
    </source>
</evidence>
<accession>A0ABM5V001</accession>
<keyword evidence="6 7" id="KW-0472">Membrane</keyword>
<feature type="transmembrane region" description="Helical" evidence="7">
    <location>
        <begin position="12"/>
        <end position="33"/>
    </location>
</feature>
<evidence type="ECO:0000256" key="6">
    <source>
        <dbReference type="ARBA" id="ARBA00023136"/>
    </source>
</evidence>
<evidence type="ECO:0000256" key="4">
    <source>
        <dbReference type="ARBA" id="ARBA00022692"/>
    </source>
</evidence>
<feature type="transmembrane region" description="Helical" evidence="7">
    <location>
        <begin position="82"/>
        <end position="104"/>
    </location>
</feature>
<keyword evidence="5 7" id="KW-1133">Transmembrane helix</keyword>
<keyword evidence="3" id="KW-1003">Cell membrane</keyword>
<evidence type="ECO:0000313" key="9">
    <source>
        <dbReference type="Proteomes" id="UP000063429"/>
    </source>
</evidence>
<sequence length="263" mass="28415">MNASLLLDMQAVMLTMAIVTPRVLVCLVILPGFGLNVLTGMAKNSAAMAIALPAALPTFYFVQKTPPDFLFAGMLAFKEAMIGLMFGVLMAIPMWVVQSVGSIFDMQRSPIQIQANNSTVDRDASAIGAMLIQAVVVLMVQAGLFSALARILIESYAVWPAFALMPPFEPGHFDVLVKRFGDLLWYVVVYGAPVIVPLLLIEFGFAVVGVFASNLQVSFASAPIKSLTGLLILLAYWSTLSHYVTNDFAHLLELAASLIEVNK</sequence>
<proteinExistence type="inferred from homology"/>
<evidence type="ECO:0000256" key="2">
    <source>
        <dbReference type="ARBA" id="ARBA00009772"/>
    </source>
</evidence>
<comment type="similarity">
    <text evidence="2">Belongs to the FliR/MopE/SpaR family.</text>
</comment>
<evidence type="ECO:0000313" key="8">
    <source>
        <dbReference type="EMBL" id="AKZ62911.1"/>
    </source>
</evidence>
<gene>
    <name evidence="8" type="ORF">F506_09690</name>
</gene>
<dbReference type="Proteomes" id="UP000063429">
    <property type="component" value="Chromosome"/>
</dbReference>
<feature type="transmembrane region" description="Helical" evidence="7">
    <location>
        <begin position="224"/>
        <end position="244"/>
    </location>
</feature>
<keyword evidence="9" id="KW-1185">Reference proteome</keyword>
<dbReference type="InterPro" id="IPR002010">
    <property type="entry name" value="T3SS_IM_R"/>
</dbReference>
<dbReference type="PANTHER" id="PTHR30065">
    <property type="entry name" value="FLAGELLAR BIOSYNTHETIC PROTEIN FLIR"/>
    <property type="match status" value="1"/>
</dbReference>
<keyword evidence="4 7" id="KW-0812">Transmembrane</keyword>
<dbReference type="EMBL" id="CP011409">
    <property type="protein sequence ID" value="AKZ62911.1"/>
    <property type="molecule type" value="Genomic_DNA"/>
</dbReference>
<comment type="subcellular location">
    <subcellularLocation>
        <location evidence="1">Cell membrane</location>
        <topology evidence="1">Multi-pass membrane protein</topology>
    </subcellularLocation>
</comment>
<feature type="transmembrane region" description="Helical" evidence="7">
    <location>
        <begin position="183"/>
        <end position="212"/>
    </location>
</feature>
<feature type="transmembrane region" description="Helical" evidence="7">
    <location>
        <begin position="125"/>
        <end position="153"/>
    </location>
</feature>
<name>A0ABM5V001_9BURK</name>
<dbReference type="RefSeq" id="WP_053196977.1">
    <property type="nucleotide sequence ID" value="NZ_CP011409.1"/>
</dbReference>
<evidence type="ECO:0000256" key="1">
    <source>
        <dbReference type="ARBA" id="ARBA00004651"/>
    </source>
</evidence>
<dbReference type="Pfam" id="PF01311">
    <property type="entry name" value="Bac_export_1"/>
    <property type="match status" value="1"/>
</dbReference>
<dbReference type="PANTHER" id="PTHR30065:SF1">
    <property type="entry name" value="SURFACE PRESENTATION OF ANTIGENS PROTEIN SPAR"/>
    <property type="match status" value="1"/>
</dbReference>